<accession>A0ABX5KEL1</accession>
<organism evidence="3 4">
    <name type="scientific">Paraburkholderia unamae</name>
    <dbReference type="NCBI Taxonomy" id="219649"/>
    <lineage>
        <taxon>Bacteria</taxon>
        <taxon>Pseudomonadati</taxon>
        <taxon>Pseudomonadota</taxon>
        <taxon>Betaproteobacteria</taxon>
        <taxon>Burkholderiales</taxon>
        <taxon>Burkholderiaceae</taxon>
        <taxon>Paraburkholderia</taxon>
    </lineage>
</organism>
<evidence type="ECO:0000259" key="2">
    <source>
        <dbReference type="PROSITE" id="PS50873"/>
    </source>
</evidence>
<dbReference type="Proteomes" id="UP000245712">
    <property type="component" value="Unassembled WGS sequence"/>
</dbReference>
<sequence length="1088" mass="107376">MSTQATLDQIQELYIAYYGRPADADGLTYWAAQLDAQNGNLTSIINAFATSAESVALYGANASAEDLVTAIYQNVLHRAPDAAGLEFYAQALKAGTITAGSLALSVLNGVQNDDIATVQNELAAAHQFTAGATNYGGDTASAIGRTFLSQVSSDSAANEALLSHLTSYINATSAATSDPSQFDGKIAGGVLTDPTIVDQYASGTTPSTGGNDGDNGGDNGGTPGGDPVTGTVAELKGNPPTGAYIVVDSAANILAAATGAIVTGATAVQLSSDASVSVADAQALAATPAFSVNGHALTLVDSIEHLTGNTDVAGATAYVVADTAAHILSNLAGDLVAGAQAVELSADATGSVSDALALASTHGFSLGGHSLTLIDSIANLTGHTTEAGASSYIILDTAENIAAGAESPVVAGAQSVELLSDAVVTVAQADALASLSAFDMNGHALTLADTIGNLDGHTSTAGATSYVVVDTADNIIANATSDVVTGAQAVELSADASVSVEQAQTLAATSSFSVNGHVLTLVDSIEALTDNTTVAGATAYTVVDTAANIVAGASGALVTDAQAVQLSADASVSVAQSQALAGLAHFDANGHTLTLADTIDNLTGNTQGFASYDVVDTVANILAGAAGDVVTNAHAVELSADASVSVEQALALANVTNFDVNGHTLTLADTIDNLTGNTTAGGVTSYDVQDTLANILANAASDIVTGAHAVQLSADASITVAQAQALESVANFDVHGHTLTLVDTIDNLTGATVAGFSSYDVQDTAANILAHVSADVVTNAHAVELSADASVSVAQAEILNGTANFGLGGHALNLVDTIGNLDGHTTEAGASSYDVVDTAAAIVAGASGSIVSGAHSVGLSEDATVSVEQAHTLGSTNGFNLDGHSLSLSDTISNLDGHTTEAGATSYTVLDTASNVQGDLAGSSGVVAGAQSVTVTMDQDSLDLSGFTGATTVVEGSSNETITFGSHGLNVSDVLSLSTNSGQQDIVTNFGSMDVLQSQGGALHAGGELAAENGIVATLNYGTSADFITAVMGAQAAAAGDTVAWSDGQDTYVAVFHGTEAGQAHIVELVGVASASAVTQAGTGVHVG</sequence>
<dbReference type="RefSeq" id="WP_116613192.1">
    <property type="nucleotide sequence ID" value="NZ_QEOB01000016.1"/>
</dbReference>
<gene>
    <name evidence="3" type="ORF">C7402_11679</name>
</gene>
<dbReference type="InterPro" id="IPR002016">
    <property type="entry name" value="Haem_peroxidase"/>
</dbReference>
<protein>
    <submittedName>
        <fullName evidence="3">Uncharacterized protein DUF4214</fullName>
    </submittedName>
</protein>
<dbReference type="Pfam" id="PF13946">
    <property type="entry name" value="DUF4214"/>
    <property type="match status" value="1"/>
</dbReference>
<dbReference type="PROSITE" id="PS50873">
    <property type="entry name" value="PEROXIDASE_4"/>
    <property type="match status" value="1"/>
</dbReference>
<evidence type="ECO:0000313" key="3">
    <source>
        <dbReference type="EMBL" id="PVX76295.1"/>
    </source>
</evidence>
<dbReference type="InterPro" id="IPR025282">
    <property type="entry name" value="DUF4214"/>
</dbReference>
<dbReference type="InterPro" id="IPR038255">
    <property type="entry name" value="PBS_linker_sf"/>
</dbReference>
<feature type="compositionally biased region" description="Gly residues" evidence="1">
    <location>
        <begin position="210"/>
        <end position="224"/>
    </location>
</feature>
<evidence type="ECO:0000256" key="1">
    <source>
        <dbReference type="SAM" id="MobiDB-lite"/>
    </source>
</evidence>
<evidence type="ECO:0000313" key="4">
    <source>
        <dbReference type="Proteomes" id="UP000245712"/>
    </source>
</evidence>
<feature type="region of interest" description="Disordered" evidence="1">
    <location>
        <begin position="198"/>
        <end position="234"/>
    </location>
</feature>
<feature type="domain" description="Plant heme peroxidase family profile" evidence="2">
    <location>
        <begin position="715"/>
        <end position="877"/>
    </location>
</feature>
<name>A0ABX5KEL1_9BURK</name>
<dbReference type="Gene3D" id="1.10.3130.20">
    <property type="entry name" value="Phycobilisome linker domain"/>
    <property type="match status" value="1"/>
</dbReference>
<comment type="caution">
    <text evidence="3">The sequence shown here is derived from an EMBL/GenBank/DDBJ whole genome shotgun (WGS) entry which is preliminary data.</text>
</comment>
<dbReference type="EMBL" id="QEOB01000016">
    <property type="protein sequence ID" value="PVX76295.1"/>
    <property type="molecule type" value="Genomic_DNA"/>
</dbReference>
<proteinExistence type="predicted"/>
<reference evidence="3 4" key="1">
    <citation type="submission" date="2018-05" db="EMBL/GenBank/DDBJ databases">
        <title>Genomic Encyclopedia of Type Strains, Phase IV (KMG-V): Genome sequencing to study the core and pangenomes of soil and plant-associated prokaryotes.</title>
        <authorList>
            <person name="Whitman W."/>
        </authorList>
    </citation>
    <scope>NUCLEOTIDE SEQUENCE [LARGE SCALE GENOMIC DNA]</scope>
    <source>
        <strain evidence="3 4">SCZa-39</strain>
    </source>
</reference>
<keyword evidence="4" id="KW-1185">Reference proteome</keyword>